<evidence type="ECO:0008006" key="4">
    <source>
        <dbReference type="Google" id="ProtNLM"/>
    </source>
</evidence>
<dbReference type="EMBL" id="JACHVA010000140">
    <property type="protein sequence ID" value="MBC2604252.1"/>
    <property type="molecule type" value="Genomic_DNA"/>
</dbReference>
<dbReference type="Gene3D" id="1.25.40.10">
    <property type="entry name" value="Tetratricopeptide repeat domain"/>
    <property type="match status" value="1"/>
</dbReference>
<organism evidence="2 3">
    <name type="scientific">Puniceicoccus vermicola</name>
    <dbReference type="NCBI Taxonomy" id="388746"/>
    <lineage>
        <taxon>Bacteria</taxon>
        <taxon>Pseudomonadati</taxon>
        <taxon>Verrucomicrobiota</taxon>
        <taxon>Opitutia</taxon>
        <taxon>Puniceicoccales</taxon>
        <taxon>Puniceicoccaceae</taxon>
        <taxon>Puniceicoccus</taxon>
    </lineage>
</organism>
<keyword evidence="1" id="KW-0732">Signal</keyword>
<feature type="signal peptide" evidence="1">
    <location>
        <begin position="1"/>
        <end position="21"/>
    </location>
</feature>
<dbReference type="AlphaFoldDB" id="A0A7X1E7Z5"/>
<reference evidence="2 3" key="1">
    <citation type="submission" date="2020-07" db="EMBL/GenBank/DDBJ databases">
        <authorList>
            <person name="Feng X."/>
        </authorList>
    </citation>
    <scope>NUCLEOTIDE SEQUENCE [LARGE SCALE GENOMIC DNA]</scope>
    <source>
        <strain evidence="2 3">JCM14086</strain>
    </source>
</reference>
<evidence type="ECO:0000256" key="1">
    <source>
        <dbReference type="SAM" id="SignalP"/>
    </source>
</evidence>
<protein>
    <recommendedName>
        <fullName evidence="4">Tetratricopeptide repeat protein</fullName>
    </recommendedName>
</protein>
<evidence type="ECO:0000313" key="2">
    <source>
        <dbReference type="EMBL" id="MBC2604252.1"/>
    </source>
</evidence>
<feature type="chain" id="PRO_5030695768" description="Tetratricopeptide repeat protein" evidence="1">
    <location>
        <begin position="22"/>
        <end position="697"/>
    </location>
</feature>
<sequence>MPPLPKLFPLLSFLIALGAHACGPWFDAWLLDEGEDAWSTAPSLIFSIEAAPIIEETPSPFSFEAIDQETAELLGLKRYLAEIGASAEDEEEAIAAYQMARQIVSGDDEFAESVDGDAEPFNEVTDLLPPAFVQYLRGAYYWHRRPARLDLARAAWESLLQEKPAGYRERLVWAHYMLGRSTQEFDPEYARSHFQETRRAAANGFPDPLCLAATSFGWEARTYFLEKEFDTALKLYLQGNASGVEDIPSLEWSTRLAFQQSDKTLSRHARDPQIRRLMSAWIGSYPAVSDPDDAIQNTRLRWLAILQNFEDSDPQSIVQLALIAYQAGELEEAQQWCALSPPTTLAHQWLSAKLALARGNFDEASQYYSEAIRILRNEESDDLLVFIMAPQPGAQDPFLLKGDPKNRVPGELGLIHLKRRDYQEALRTLLPYYWEDAAFLAERVLTTDELLACVNLYYPATDISEEDLDHSEYTPPERLRYLLARRLTREGRLSEALPYFPETRWGIFRDGQDKLEVKNLAQGMDQLQNQTENPEISPRARAEAYWALAQLVRLRGLELMGTELDPDWFVYEADYKRPAASSPERGITSSLLGEVFADRSEIIENSAPKPDQRFHYRYTAADYGWQASQLLPDNDPLTAQILWQSGRWLMNRDPEAADRFYKALVRRNPEIPLAVEADALRWFPKNLPTDPMSDSGE</sequence>
<dbReference type="RefSeq" id="WP_185694868.1">
    <property type="nucleotide sequence ID" value="NZ_JACHVA010000140.1"/>
</dbReference>
<comment type="caution">
    <text evidence="2">The sequence shown here is derived from an EMBL/GenBank/DDBJ whole genome shotgun (WGS) entry which is preliminary data.</text>
</comment>
<keyword evidence="3" id="KW-1185">Reference proteome</keyword>
<evidence type="ECO:0000313" key="3">
    <source>
        <dbReference type="Proteomes" id="UP000525652"/>
    </source>
</evidence>
<accession>A0A7X1E7Z5</accession>
<dbReference type="Proteomes" id="UP000525652">
    <property type="component" value="Unassembled WGS sequence"/>
</dbReference>
<proteinExistence type="predicted"/>
<dbReference type="SUPFAM" id="SSF48452">
    <property type="entry name" value="TPR-like"/>
    <property type="match status" value="1"/>
</dbReference>
<dbReference type="InterPro" id="IPR011990">
    <property type="entry name" value="TPR-like_helical_dom_sf"/>
</dbReference>
<name>A0A7X1E7Z5_9BACT</name>
<gene>
    <name evidence="2" type="ORF">H5P30_20925</name>
</gene>